<feature type="binding site" evidence="3">
    <location>
        <position position="153"/>
    </location>
    <ligand>
        <name>carboxy-S-adenosyl-L-methionine</name>
        <dbReference type="ChEBI" id="CHEBI:134278"/>
    </ligand>
</feature>
<dbReference type="Pfam" id="PF08003">
    <property type="entry name" value="Methyltransf_9"/>
    <property type="match status" value="1"/>
</dbReference>
<comment type="caution">
    <text evidence="4">The sequence shown here is derived from an EMBL/GenBank/DDBJ whole genome shotgun (WGS) entry which is preliminary data.</text>
</comment>
<dbReference type="NCBIfam" id="TIGR00452">
    <property type="entry name" value="tRNA 5-methoxyuridine(34)/uridine 5-oxyacetic acid(34) synthase CmoB"/>
    <property type="match status" value="1"/>
</dbReference>
<evidence type="ECO:0000256" key="3">
    <source>
        <dbReference type="HAMAP-Rule" id="MF_01590"/>
    </source>
</evidence>
<keyword evidence="1 3" id="KW-0808">Transferase</keyword>
<proteinExistence type="inferred from homology"/>
<evidence type="ECO:0000256" key="1">
    <source>
        <dbReference type="ARBA" id="ARBA00022679"/>
    </source>
</evidence>
<dbReference type="CDD" id="cd02440">
    <property type="entry name" value="AdoMet_MTases"/>
    <property type="match status" value="1"/>
</dbReference>
<dbReference type="InterPro" id="IPR027555">
    <property type="entry name" value="Mo5U34_MeTrfas-like"/>
</dbReference>
<feature type="binding site" evidence="3">
    <location>
        <position position="128"/>
    </location>
    <ligand>
        <name>carboxy-S-adenosyl-L-methionine</name>
        <dbReference type="ChEBI" id="CHEBI:134278"/>
    </ligand>
</feature>
<dbReference type="GO" id="GO:0002098">
    <property type="term" value="P:tRNA wobble uridine modification"/>
    <property type="evidence" value="ECO:0007669"/>
    <property type="project" value="InterPro"/>
</dbReference>
<feature type="binding site" evidence="3">
    <location>
        <position position="223"/>
    </location>
    <ligand>
        <name>carboxy-S-adenosyl-L-methionine</name>
        <dbReference type="ChEBI" id="CHEBI:134278"/>
    </ligand>
</feature>
<dbReference type="Gene3D" id="3.40.50.150">
    <property type="entry name" value="Vaccinia Virus protein VP39"/>
    <property type="match status" value="1"/>
</dbReference>
<comment type="subunit">
    <text evidence="3">Homotetramer.</text>
</comment>
<dbReference type="PANTHER" id="PTHR43464">
    <property type="entry name" value="METHYLTRANSFERASE"/>
    <property type="match status" value="1"/>
</dbReference>
<dbReference type="EC" id="2.5.1.-" evidence="3"/>
<keyword evidence="5" id="KW-1185">Reference proteome</keyword>
<dbReference type="GO" id="GO:0008168">
    <property type="term" value="F:methyltransferase activity"/>
    <property type="evidence" value="ECO:0007669"/>
    <property type="project" value="TreeGrafter"/>
</dbReference>
<reference evidence="4" key="2">
    <citation type="journal article" date="2020" name="Microorganisms">
        <title>Osmotic Adaptation and Compatible Solute Biosynthesis of Phototrophic Bacteria as Revealed from Genome Analyses.</title>
        <authorList>
            <person name="Imhoff J.F."/>
            <person name="Rahn T."/>
            <person name="Kunzel S."/>
            <person name="Keller A."/>
            <person name="Neulinger S.C."/>
        </authorList>
    </citation>
    <scope>NUCLEOTIDE SEQUENCE</scope>
    <source>
        <strain evidence="4">DSM 11080</strain>
    </source>
</reference>
<dbReference type="InterPro" id="IPR010017">
    <property type="entry name" value="CmoB"/>
</dbReference>
<feature type="binding site" evidence="3">
    <location>
        <position position="133"/>
    </location>
    <ligand>
        <name>carboxy-S-adenosyl-L-methionine</name>
        <dbReference type="ChEBI" id="CHEBI:134278"/>
    </ligand>
</feature>
<dbReference type="SUPFAM" id="SSF53335">
    <property type="entry name" value="S-adenosyl-L-methionine-dependent methyltransferases"/>
    <property type="match status" value="1"/>
</dbReference>
<dbReference type="RefSeq" id="WP_200344582.1">
    <property type="nucleotide sequence ID" value="NZ_NRSJ01000003.1"/>
</dbReference>
<reference evidence="4" key="1">
    <citation type="submission" date="2017-08" db="EMBL/GenBank/DDBJ databases">
        <authorList>
            <person name="Imhoff J.F."/>
            <person name="Rahn T."/>
            <person name="Kuenzel S."/>
            <person name="Neulinger S.C."/>
        </authorList>
    </citation>
    <scope>NUCLEOTIDE SEQUENCE</scope>
    <source>
        <strain evidence="4">DSM 11080</strain>
    </source>
</reference>
<feature type="binding site" evidence="3">
    <location>
        <position position="227"/>
    </location>
    <ligand>
        <name>carboxy-S-adenosyl-L-methionine</name>
        <dbReference type="ChEBI" id="CHEBI:134278"/>
    </ligand>
</feature>
<evidence type="ECO:0000313" key="4">
    <source>
        <dbReference type="EMBL" id="MBK1703549.1"/>
    </source>
</evidence>
<feature type="binding site" evidence="3">
    <location>
        <position position="342"/>
    </location>
    <ligand>
        <name>carboxy-S-adenosyl-L-methionine</name>
        <dbReference type="ChEBI" id="CHEBI:134278"/>
    </ligand>
</feature>
<sequence length="351" mass="38761">MRSGSTRECAGAEAGANARHALWEGFAPFFECLRTTPAAGWAGPLSRLTQERLQPARHGDLPGWIAALERLPRLAADHLMLETPCVGVAADTAPSSAQAAQLREALEALHPWRKGPFCLHGIEIDAEWRSDRKWDRLADAVAPLTGRRVLDVGCGNGYYGFRALGAGAKLVLGIDPTPRFVLQFLAVNRLIGAECCAVLPLADDDLPALTDLAGHCFDTLFSMGVLYHRRDALAHLERLRRCLRHDGELVLETLVLEGTQEQLLIPKDRYARMRNVHAIPTIALLTRWLQTAGFSNIRVVDIARTTTEEQRATPWMRFQSLADFLDPQDPLRTVEGYPAPRRAILIGTRSG</sequence>
<dbReference type="PANTHER" id="PTHR43464:SF95">
    <property type="entry name" value="TRNA U34 CARBOXYMETHYLTRANSFERASE"/>
    <property type="match status" value="1"/>
</dbReference>
<keyword evidence="2 3" id="KW-0819">tRNA processing</keyword>
<evidence type="ECO:0000313" key="5">
    <source>
        <dbReference type="Proteomes" id="UP001296776"/>
    </source>
</evidence>
<comment type="function">
    <text evidence="3">Catalyzes carboxymethyl transfer from carboxy-S-adenosyl-L-methionine (Cx-SAM) to 5-hydroxyuridine (ho5U) to form 5-carboxymethoxyuridine (cmo5U) at position 34 in tRNAs.</text>
</comment>
<comment type="catalytic activity">
    <reaction evidence="3">
        <text>carboxy-S-adenosyl-L-methionine + 5-hydroxyuridine(34) in tRNA = 5-carboxymethoxyuridine(34) in tRNA + S-adenosyl-L-homocysteine + H(+)</text>
        <dbReference type="Rhea" id="RHEA:52848"/>
        <dbReference type="Rhea" id="RHEA-COMP:13381"/>
        <dbReference type="Rhea" id="RHEA-COMP:13383"/>
        <dbReference type="ChEBI" id="CHEBI:15378"/>
        <dbReference type="ChEBI" id="CHEBI:57856"/>
        <dbReference type="ChEBI" id="CHEBI:134278"/>
        <dbReference type="ChEBI" id="CHEBI:136877"/>
        <dbReference type="ChEBI" id="CHEBI:136879"/>
    </reaction>
</comment>
<comment type="caution">
    <text evidence="3">Lacks conserved residue(s) required for the propagation of feature annotation.</text>
</comment>
<feature type="binding site" evidence="3">
    <location>
        <begin position="175"/>
        <end position="177"/>
    </location>
    <ligand>
        <name>carboxy-S-adenosyl-L-methionine</name>
        <dbReference type="ChEBI" id="CHEBI:134278"/>
    </ligand>
</feature>
<dbReference type="EMBL" id="NRSJ01000003">
    <property type="protein sequence ID" value="MBK1703549.1"/>
    <property type="molecule type" value="Genomic_DNA"/>
</dbReference>
<organism evidence="4 5">
    <name type="scientific">Halochromatium glycolicum</name>
    <dbReference type="NCBI Taxonomy" id="85075"/>
    <lineage>
        <taxon>Bacteria</taxon>
        <taxon>Pseudomonadati</taxon>
        <taxon>Pseudomonadota</taxon>
        <taxon>Gammaproteobacteria</taxon>
        <taxon>Chromatiales</taxon>
        <taxon>Chromatiaceae</taxon>
        <taxon>Halochromatium</taxon>
    </lineage>
</organism>
<dbReference type="HAMAP" id="MF_01590">
    <property type="entry name" value="tRNA_carboxymethyltr_CmoB"/>
    <property type="match status" value="1"/>
</dbReference>
<dbReference type="AlphaFoldDB" id="A0AAJ0X808"/>
<dbReference type="GO" id="GO:0016765">
    <property type="term" value="F:transferase activity, transferring alkyl or aryl (other than methyl) groups"/>
    <property type="evidence" value="ECO:0007669"/>
    <property type="project" value="UniProtKB-UniRule"/>
</dbReference>
<accession>A0AAJ0X808</accession>
<dbReference type="Proteomes" id="UP001296776">
    <property type="component" value="Unassembled WGS sequence"/>
</dbReference>
<comment type="similarity">
    <text evidence="3">Belongs to the class I-like SAM-binding methyltransferase superfamily. CmoB family.</text>
</comment>
<protein>
    <recommendedName>
        <fullName evidence="3">tRNA U34 carboxymethyltransferase</fullName>
        <ecNumber evidence="3">2.5.1.-</ecNumber>
    </recommendedName>
</protein>
<dbReference type="NCBIfam" id="NF011650">
    <property type="entry name" value="PRK15068.1"/>
    <property type="match status" value="1"/>
</dbReference>
<feature type="binding site" evidence="3">
    <location>
        <position position="114"/>
    </location>
    <ligand>
        <name>carboxy-S-adenosyl-L-methionine</name>
        <dbReference type="ChEBI" id="CHEBI:134278"/>
    </ligand>
</feature>
<evidence type="ECO:0000256" key="2">
    <source>
        <dbReference type="ARBA" id="ARBA00022694"/>
    </source>
</evidence>
<name>A0AAJ0X808_9GAMM</name>
<dbReference type="InterPro" id="IPR029063">
    <property type="entry name" value="SAM-dependent_MTases_sf"/>
</dbReference>
<gene>
    <name evidence="3 4" type="primary">cmoB</name>
    <name evidence="4" type="ORF">CKO40_03000</name>
</gene>